<evidence type="ECO:0000313" key="1">
    <source>
        <dbReference type="EMBL" id="KAG9449435.1"/>
    </source>
</evidence>
<sequence length="75" mass="8290">MCLQIRGVLNVSSDSMRSKTVVFEKPRTLMDTNGVKCRYLLVNCLCITKVIEGKMKEIEVGAILHVAHAAVCVPQ</sequence>
<accession>A0AAV7EKS0</accession>
<proteinExistence type="predicted"/>
<protein>
    <submittedName>
        <fullName evidence="1">Uncharacterized protein</fullName>
    </submittedName>
</protein>
<dbReference type="AlphaFoldDB" id="A0AAV7EKS0"/>
<name>A0AAV7EKS0_ARIFI</name>
<organism evidence="1 2">
    <name type="scientific">Aristolochia fimbriata</name>
    <name type="common">White veined hardy Dutchman's pipe vine</name>
    <dbReference type="NCBI Taxonomy" id="158543"/>
    <lineage>
        <taxon>Eukaryota</taxon>
        <taxon>Viridiplantae</taxon>
        <taxon>Streptophyta</taxon>
        <taxon>Embryophyta</taxon>
        <taxon>Tracheophyta</taxon>
        <taxon>Spermatophyta</taxon>
        <taxon>Magnoliopsida</taxon>
        <taxon>Magnoliidae</taxon>
        <taxon>Piperales</taxon>
        <taxon>Aristolochiaceae</taxon>
        <taxon>Aristolochia</taxon>
    </lineage>
</organism>
<reference evidence="1 2" key="1">
    <citation type="submission" date="2021-07" db="EMBL/GenBank/DDBJ databases">
        <title>The Aristolochia fimbriata genome: insights into angiosperm evolution, floral development and chemical biosynthesis.</title>
        <authorList>
            <person name="Jiao Y."/>
        </authorList>
    </citation>
    <scope>NUCLEOTIDE SEQUENCE [LARGE SCALE GENOMIC DNA]</scope>
    <source>
        <strain evidence="1">IBCAS-2021</strain>
        <tissue evidence="1">Leaf</tissue>
    </source>
</reference>
<evidence type="ECO:0000313" key="2">
    <source>
        <dbReference type="Proteomes" id="UP000825729"/>
    </source>
</evidence>
<gene>
    <name evidence="1" type="ORF">H6P81_009400</name>
</gene>
<dbReference type="Proteomes" id="UP000825729">
    <property type="component" value="Unassembled WGS sequence"/>
</dbReference>
<comment type="caution">
    <text evidence="1">The sequence shown here is derived from an EMBL/GenBank/DDBJ whole genome shotgun (WGS) entry which is preliminary data.</text>
</comment>
<dbReference type="EMBL" id="JAINDJ010000004">
    <property type="protein sequence ID" value="KAG9449435.1"/>
    <property type="molecule type" value="Genomic_DNA"/>
</dbReference>
<keyword evidence="2" id="KW-1185">Reference proteome</keyword>